<keyword evidence="3" id="KW-1185">Reference proteome</keyword>
<proteinExistence type="predicted"/>
<evidence type="ECO:0000313" key="3">
    <source>
        <dbReference type="Proteomes" id="UP000789901"/>
    </source>
</evidence>
<name>A0ABN7X4F0_GIGMA</name>
<protein>
    <submittedName>
        <fullName evidence="2">45437_t:CDS:1</fullName>
    </submittedName>
</protein>
<dbReference type="PANTHER" id="PTHR47718:SF13">
    <property type="entry name" value="OS09G0290500 PROTEIN"/>
    <property type="match status" value="1"/>
</dbReference>
<dbReference type="EMBL" id="CAJVQB010084058">
    <property type="protein sequence ID" value="CAG8846556.1"/>
    <property type="molecule type" value="Genomic_DNA"/>
</dbReference>
<comment type="caution">
    <text evidence="2">The sequence shown here is derived from an EMBL/GenBank/DDBJ whole genome shotgun (WGS) entry which is preliminary data.</text>
</comment>
<dbReference type="InterPro" id="IPR004330">
    <property type="entry name" value="FAR1_DNA_bnd_dom"/>
</dbReference>
<dbReference type="PANTHER" id="PTHR47718">
    <property type="entry name" value="OS01G0519700 PROTEIN"/>
    <property type="match status" value="1"/>
</dbReference>
<gene>
    <name evidence="2" type="ORF">GMARGA_LOCUS38222</name>
</gene>
<dbReference type="Proteomes" id="UP000789901">
    <property type="component" value="Unassembled WGS sequence"/>
</dbReference>
<feature type="domain" description="FAR1" evidence="1">
    <location>
        <begin position="73"/>
        <end position="160"/>
    </location>
</feature>
<organism evidence="2 3">
    <name type="scientific">Gigaspora margarita</name>
    <dbReference type="NCBI Taxonomy" id="4874"/>
    <lineage>
        <taxon>Eukaryota</taxon>
        <taxon>Fungi</taxon>
        <taxon>Fungi incertae sedis</taxon>
        <taxon>Mucoromycota</taxon>
        <taxon>Glomeromycotina</taxon>
        <taxon>Glomeromycetes</taxon>
        <taxon>Diversisporales</taxon>
        <taxon>Gigasporaceae</taxon>
        <taxon>Gigaspora</taxon>
    </lineage>
</organism>
<reference evidence="2 3" key="1">
    <citation type="submission" date="2021-06" db="EMBL/GenBank/DDBJ databases">
        <authorList>
            <person name="Kallberg Y."/>
            <person name="Tangrot J."/>
            <person name="Rosling A."/>
        </authorList>
    </citation>
    <scope>NUCLEOTIDE SEQUENCE [LARGE SCALE GENOMIC DNA]</scope>
    <source>
        <strain evidence="2 3">120-4 pot B 10/14</strain>
    </source>
</reference>
<evidence type="ECO:0000259" key="1">
    <source>
        <dbReference type="Pfam" id="PF03101"/>
    </source>
</evidence>
<dbReference type="Pfam" id="PF03101">
    <property type="entry name" value="FAR1"/>
    <property type="match status" value="1"/>
</dbReference>
<evidence type="ECO:0000313" key="2">
    <source>
        <dbReference type="EMBL" id="CAG8846556.1"/>
    </source>
</evidence>
<accession>A0ABN7X4F0</accession>
<sequence length="352" mass="40822">MFMDFEDTSQSTNNEVQPTEVNSDLVNGYDKLPECENGYLNVCHVDENTDAKMIRLEVDDTFEDWHEVDIIVNKYAKQNGFVAIKSRKDLDPIDKTIVRRCTYSCWKSGINKQKKVVNINLHRESVSNKTECSWEVSFYYGKIQQEIHLTKINNSHNHLCDPITIDLAPKNTRLSQSILDKIEHYTTNGHLNAGQQYDLLLKEFPQFHIKKKNLYNAIQKFRGVRIHDESDAATMFSYLIEQRNKDPDIVVTAQLEGPHNELTGLFWMTSKQRVESTQRVESINSVLKRHLDRGTLLKELVKVIESELDKEAEYNRTRDYYGSNVTIGLPSTYNTIFKDIDSILKDHLTPIT</sequence>
<feature type="non-terminal residue" evidence="2">
    <location>
        <position position="352"/>
    </location>
</feature>